<gene>
    <name evidence="3" type="ORF">K7432_012956</name>
</gene>
<comment type="caution">
    <text evidence="3">The sequence shown here is derived from an EMBL/GenBank/DDBJ whole genome shotgun (WGS) entry which is preliminary data.</text>
</comment>
<evidence type="ECO:0000256" key="1">
    <source>
        <dbReference type="ARBA" id="ARBA00008828"/>
    </source>
</evidence>
<dbReference type="EMBL" id="JASJQH010001199">
    <property type="protein sequence ID" value="KAK9761840.1"/>
    <property type="molecule type" value="Genomic_DNA"/>
</dbReference>
<keyword evidence="4" id="KW-1185">Reference proteome</keyword>
<organism evidence="3 4">
    <name type="scientific">Basidiobolus ranarum</name>
    <dbReference type="NCBI Taxonomy" id="34480"/>
    <lineage>
        <taxon>Eukaryota</taxon>
        <taxon>Fungi</taxon>
        <taxon>Fungi incertae sedis</taxon>
        <taxon>Zoopagomycota</taxon>
        <taxon>Entomophthoromycotina</taxon>
        <taxon>Basidiobolomycetes</taxon>
        <taxon>Basidiobolales</taxon>
        <taxon>Basidiobolaceae</taxon>
        <taxon>Basidiobolus</taxon>
    </lineage>
</organism>
<proteinExistence type="inferred from homology"/>
<dbReference type="SUPFAM" id="SSF48371">
    <property type="entry name" value="ARM repeat"/>
    <property type="match status" value="1"/>
</dbReference>
<dbReference type="Gene3D" id="1.25.10.10">
    <property type="entry name" value="Leucine-rich Repeat Variant"/>
    <property type="match status" value="1"/>
</dbReference>
<protein>
    <recommendedName>
        <fullName evidence="2">Interferon-related developmental regulator N-terminal domain-containing protein</fullName>
    </recommendedName>
</protein>
<comment type="similarity">
    <text evidence="1">Belongs to the IFRD family.</text>
</comment>
<dbReference type="PANTHER" id="PTHR12354:SF1">
    <property type="entry name" value="INTERFERON-RELATED DEVELOPMENTAL REGULATOR 1"/>
    <property type="match status" value="1"/>
</dbReference>
<evidence type="ECO:0000313" key="4">
    <source>
        <dbReference type="Proteomes" id="UP001479436"/>
    </source>
</evidence>
<sequence>MYSNFTPKKVAKVSSKMEKETPEITNWVDTLNQIIEDLSESKTSSNREELLETLVHILANHHASPQIESRLEEILGLLKRSLLKNSSTNEACLASKAIALTFINMEDISESESDDLYRRILPSLRNRIKDSEQVDIKISCLQTLSLITYTAASDIDKQLARDYLFNFIETDGADFNVSDLSSTGLDNLFSKVLQAYGLLFAASFTTGLVDFDILWEELEKVMPVHEMLLENRDKDIRISAGENVGLIFETANNFWSSDSDSDDDGEEEPVKPEYDNIDGLIYTLKELSIDSSRRRAKSDRAEQRAVFRDVVKSVEENVKPTEELKIGGKILTFRGWAKILPLNAFRHILGQGFQHHLKTNDMMEAILRYSIGRQQQDSDDSGDEVGFDRSTLRKVDRKFIDDENKKSRIKQLRKARLRKEKPTC</sequence>
<dbReference type="PANTHER" id="PTHR12354">
    <property type="entry name" value="INTERFERON-RELATED DEVELOPMENTAL REGULATOR"/>
    <property type="match status" value="1"/>
</dbReference>
<dbReference type="InterPro" id="IPR007701">
    <property type="entry name" value="Interferon-rel_develop_reg_N"/>
</dbReference>
<dbReference type="InterPro" id="IPR016024">
    <property type="entry name" value="ARM-type_fold"/>
</dbReference>
<name>A0ABR2WK06_9FUNG</name>
<accession>A0ABR2WK06</accession>
<reference evidence="3 4" key="1">
    <citation type="submission" date="2023-04" db="EMBL/GenBank/DDBJ databases">
        <title>Genome of Basidiobolus ranarum AG-B5.</title>
        <authorList>
            <person name="Stajich J.E."/>
            <person name="Carter-House D."/>
            <person name="Gryganskyi A."/>
        </authorList>
    </citation>
    <scope>NUCLEOTIDE SEQUENCE [LARGE SCALE GENOMIC DNA]</scope>
    <source>
        <strain evidence="3 4">AG-B5</strain>
    </source>
</reference>
<evidence type="ECO:0000259" key="2">
    <source>
        <dbReference type="Pfam" id="PF05004"/>
    </source>
</evidence>
<feature type="domain" description="Interferon-related developmental regulator N-terminal" evidence="2">
    <location>
        <begin position="19"/>
        <end position="315"/>
    </location>
</feature>
<dbReference type="InterPro" id="IPR011989">
    <property type="entry name" value="ARM-like"/>
</dbReference>
<dbReference type="InterPro" id="IPR039777">
    <property type="entry name" value="IFRD"/>
</dbReference>
<evidence type="ECO:0000313" key="3">
    <source>
        <dbReference type="EMBL" id="KAK9761840.1"/>
    </source>
</evidence>
<dbReference type="Proteomes" id="UP001479436">
    <property type="component" value="Unassembled WGS sequence"/>
</dbReference>
<dbReference type="Pfam" id="PF05004">
    <property type="entry name" value="IFRD"/>
    <property type="match status" value="1"/>
</dbReference>